<evidence type="ECO:0000256" key="7">
    <source>
        <dbReference type="ARBA" id="ARBA00023136"/>
    </source>
</evidence>
<dbReference type="Pfam" id="PF00003">
    <property type="entry name" value="7tm_3"/>
    <property type="match status" value="1"/>
</dbReference>
<evidence type="ECO:0000256" key="9">
    <source>
        <dbReference type="ARBA" id="ARBA00023180"/>
    </source>
</evidence>
<evidence type="ECO:0000256" key="8">
    <source>
        <dbReference type="ARBA" id="ARBA00023170"/>
    </source>
</evidence>
<dbReference type="SUPFAM" id="SSF53822">
    <property type="entry name" value="Periplasmic binding protein-like I"/>
    <property type="match status" value="1"/>
</dbReference>
<dbReference type="Gene3D" id="3.40.50.2300">
    <property type="match status" value="2"/>
</dbReference>
<dbReference type="Ensembl" id="ENSPMGT00000017536.1">
    <property type="protein sequence ID" value="ENSPMGP00000016426.1"/>
    <property type="gene ID" value="ENSPMGG00000011586.1"/>
</dbReference>
<keyword evidence="7 11" id="KW-0472">Membrane</keyword>
<dbReference type="GO" id="GO:0005886">
    <property type="term" value="C:plasma membrane"/>
    <property type="evidence" value="ECO:0007669"/>
    <property type="project" value="UniProtKB-SubCell"/>
</dbReference>
<dbReference type="InterPro" id="IPR000068">
    <property type="entry name" value="GPCR_3_Ca_sens_rcpt-rel"/>
</dbReference>
<keyword evidence="10" id="KW-0807">Transducer</keyword>
<comment type="subcellular location">
    <subcellularLocation>
        <location evidence="1">Cell membrane</location>
        <topology evidence="1">Multi-pass membrane protein</topology>
    </subcellularLocation>
</comment>
<keyword evidence="6" id="KW-0297">G-protein coupled receptor</keyword>
<keyword evidence="9" id="KW-0325">Glycoprotein</keyword>
<keyword evidence="15" id="KW-1185">Reference proteome</keyword>
<sequence>MKMLQKSMLFSLLHYANALSSCKLLGPGNLPSLFQEGEIMIGGIFPVYNKEIFNASRFPSECTYRFNLRVFRWTQVMIFAIEEVNRSLLLLPNVTVGYMILNSCSSPSSALQAALAMAGGVGRTQPPACTPAVSALIVSYFSTCACLSDRAKFPSFFRTIPSDYFQAKALAALVKHFNWHWIGAVQSDDDYGRNGVSAFIQEAKKLGVCVAFVGTVLRTYSMDKILKVVDMIKMSSVKVVLGFAPEGDMYPLMLEIVKQNITGIQWLASEAWITAAVPSTPEMYPSFGGALGFVMHKRAIPKLKSFLTDINPYASPEAAFVKEFWEDVIGCTPNINGVTEEYEPTKKLCTGKETLKDSDHVFFDVTQLRASYNVYNAVYAVAHALHQLLFCQAALNQTFKQCKKVSEISPKLHHGDVECTPCPEEYWSNSLKNACIPKTVEYLSYQEPMGIAVTFVSLMGTALSMATMLIFILYRDTPVIKASNTELSCFLLFSLFLCFLCPLTFIGKPTMWTCVLRHTAFGVTFAFCMSCVLGRTIVVVAAFKATFPGNSTAVKFGHAQQRIIVGSCTLVQILICAAWLNISPPFPDRVFKYSNTKIVLECNTGSQAAFCAVLGYIGLLAITCLVLAFLARKLPDNFNEAKFITFSMLIFCAVWITFIPAYVSSPGKFTVAVEIFAILSSAFGLLISIFAPKCYIILIKPEKNTKKYMMRKI</sequence>
<organism evidence="14 15">
    <name type="scientific">Periophthalmus magnuspinnatus</name>
    <dbReference type="NCBI Taxonomy" id="409849"/>
    <lineage>
        <taxon>Eukaryota</taxon>
        <taxon>Metazoa</taxon>
        <taxon>Chordata</taxon>
        <taxon>Craniata</taxon>
        <taxon>Vertebrata</taxon>
        <taxon>Euteleostomi</taxon>
        <taxon>Actinopterygii</taxon>
        <taxon>Neopterygii</taxon>
        <taxon>Teleostei</taxon>
        <taxon>Neoteleostei</taxon>
        <taxon>Acanthomorphata</taxon>
        <taxon>Gobiaria</taxon>
        <taxon>Gobiiformes</taxon>
        <taxon>Gobioidei</taxon>
        <taxon>Gobiidae</taxon>
        <taxon>Oxudercinae</taxon>
        <taxon>Periophthalmus</taxon>
    </lineage>
</organism>
<reference evidence="14" key="1">
    <citation type="submission" date="2025-08" db="UniProtKB">
        <authorList>
            <consortium name="Ensembl"/>
        </authorList>
    </citation>
    <scope>IDENTIFICATION</scope>
</reference>
<dbReference type="InterPro" id="IPR017979">
    <property type="entry name" value="GPCR_3_CS"/>
</dbReference>
<evidence type="ECO:0000256" key="6">
    <source>
        <dbReference type="ARBA" id="ARBA00023040"/>
    </source>
</evidence>
<dbReference type="PROSITE" id="PS50259">
    <property type="entry name" value="G_PROTEIN_RECEP_F3_4"/>
    <property type="match status" value="1"/>
</dbReference>
<keyword evidence="8" id="KW-0675">Receptor</keyword>
<feature type="domain" description="G-protein coupled receptors family 3 profile" evidence="13">
    <location>
        <begin position="449"/>
        <end position="713"/>
    </location>
</feature>
<dbReference type="PANTHER" id="PTHR24061">
    <property type="entry name" value="CALCIUM-SENSING RECEPTOR-RELATED"/>
    <property type="match status" value="1"/>
</dbReference>
<dbReference type="PROSITE" id="PS51257">
    <property type="entry name" value="PROKAR_LIPOPROTEIN"/>
    <property type="match status" value="1"/>
</dbReference>
<feature type="transmembrane region" description="Helical" evidence="11">
    <location>
        <begin position="449"/>
        <end position="474"/>
    </location>
</feature>
<evidence type="ECO:0000256" key="5">
    <source>
        <dbReference type="ARBA" id="ARBA00022989"/>
    </source>
</evidence>
<dbReference type="Pfam" id="PF01094">
    <property type="entry name" value="ANF_receptor"/>
    <property type="match status" value="1"/>
</dbReference>
<keyword evidence="5 11" id="KW-1133">Transmembrane helix</keyword>
<feature type="transmembrane region" description="Helical" evidence="11">
    <location>
        <begin position="643"/>
        <end position="663"/>
    </location>
</feature>
<dbReference type="CDD" id="cd15283">
    <property type="entry name" value="7tmC_V2R_pheromone"/>
    <property type="match status" value="1"/>
</dbReference>
<feature type="transmembrane region" description="Helical" evidence="11">
    <location>
        <begin position="519"/>
        <end position="543"/>
    </location>
</feature>
<feature type="transmembrane region" description="Helical" evidence="11">
    <location>
        <begin position="486"/>
        <end position="507"/>
    </location>
</feature>
<evidence type="ECO:0000313" key="15">
    <source>
        <dbReference type="Proteomes" id="UP000261520"/>
    </source>
</evidence>
<dbReference type="PRINTS" id="PR00592">
    <property type="entry name" value="CASENSINGR"/>
</dbReference>
<evidence type="ECO:0000256" key="10">
    <source>
        <dbReference type="ARBA" id="ARBA00023224"/>
    </source>
</evidence>
<dbReference type="PRINTS" id="PR00248">
    <property type="entry name" value="GPCRMGR"/>
</dbReference>
<keyword evidence="3 11" id="KW-0812">Transmembrane</keyword>
<dbReference type="PANTHER" id="PTHR24061:SF519">
    <property type="entry name" value="EXTRACELLULAR CALCIUM-SENSING RECEPTOR-LIKE"/>
    <property type="match status" value="1"/>
</dbReference>
<accession>A0A3B4AJ23</accession>
<keyword evidence="4 12" id="KW-0732">Signal</keyword>
<evidence type="ECO:0000256" key="2">
    <source>
        <dbReference type="ARBA" id="ARBA00022475"/>
    </source>
</evidence>
<dbReference type="InterPro" id="IPR028082">
    <property type="entry name" value="Peripla_BP_I"/>
</dbReference>
<feature type="transmembrane region" description="Helical" evidence="11">
    <location>
        <begin position="675"/>
        <end position="699"/>
    </location>
</feature>
<evidence type="ECO:0000256" key="11">
    <source>
        <dbReference type="SAM" id="Phobius"/>
    </source>
</evidence>
<feature type="transmembrane region" description="Helical" evidence="11">
    <location>
        <begin position="563"/>
        <end position="582"/>
    </location>
</feature>
<dbReference type="Proteomes" id="UP000261520">
    <property type="component" value="Unplaced"/>
</dbReference>
<feature type="chain" id="PRO_5017246908" description="G-protein coupled receptors family 3 profile domain-containing protein" evidence="12">
    <location>
        <begin position="19"/>
        <end position="713"/>
    </location>
</feature>
<dbReference type="PROSITE" id="PS00981">
    <property type="entry name" value="G_PROTEIN_RECEP_F3_3"/>
    <property type="match status" value="1"/>
</dbReference>
<evidence type="ECO:0000259" key="13">
    <source>
        <dbReference type="PROSITE" id="PS50259"/>
    </source>
</evidence>
<evidence type="ECO:0000256" key="3">
    <source>
        <dbReference type="ARBA" id="ARBA00022692"/>
    </source>
</evidence>
<reference evidence="14" key="2">
    <citation type="submission" date="2025-09" db="UniProtKB">
        <authorList>
            <consortium name="Ensembl"/>
        </authorList>
    </citation>
    <scope>IDENTIFICATION</scope>
</reference>
<keyword evidence="2" id="KW-1003">Cell membrane</keyword>
<dbReference type="InterPro" id="IPR017978">
    <property type="entry name" value="GPCR_3_C"/>
</dbReference>
<dbReference type="InterPro" id="IPR001828">
    <property type="entry name" value="ANF_lig-bd_rcpt"/>
</dbReference>
<evidence type="ECO:0000256" key="1">
    <source>
        <dbReference type="ARBA" id="ARBA00004651"/>
    </source>
</evidence>
<evidence type="ECO:0000256" key="4">
    <source>
        <dbReference type="ARBA" id="ARBA00022729"/>
    </source>
</evidence>
<evidence type="ECO:0000256" key="12">
    <source>
        <dbReference type="SAM" id="SignalP"/>
    </source>
</evidence>
<proteinExistence type="predicted"/>
<protein>
    <recommendedName>
        <fullName evidence="13">G-protein coupled receptors family 3 profile domain-containing protein</fullName>
    </recommendedName>
</protein>
<dbReference type="AlphaFoldDB" id="A0A3B4AJ23"/>
<feature type="signal peptide" evidence="12">
    <location>
        <begin position="1"/>
        <end position="18"/>
    </location>
</feature>
<dbReference type="GO" id="GO:0004930">
    <property type="term" value="F:G protein-coupled receptor activity"/>
    <property type="evidence" value="ECO:0007669"/>
    <property type="project" value="UniProtKB-KW"/>
</dbReference>
<dbReference type="FunFam" id="3.40.50.2300:FF:000016">
    <property type="entry name" value="Taste 1 receptor member 2"/>
    <property type="match status" value="1"/>
</dbReference>
<name>A0A3B4AJ23_9GOBI</name>
<feature type="transmembrane region" description="Helical" evidence="11">
    <location>
        <begin position="607"/>
        <end position="631"/>
    </location>
</feature>
<dbReference type="InterPro" id="IPR000337">
    <property type="entry name" value="GPCR_3"/>
</dbReference>
<evidence type="ECO:0000313" key="14">
    <source>
        <dbReference type="Ensembl" id="ENSPMGP00000016426.1"/>
    </source>
</evidence>